<organism evidence="2 3">
    <name type="scientific">Saltatorellus ferox</name>
    <dbReference type="NCBI Taxonomy" id="2528018"/>
    <lineage>
        <taxon>Bacteria</taxon>
        <taxon>Pseudomonadati</taxon>
        <taxon>Planctomycetota</taxon>
        <taxon>Planctomycetia</taxon>
        <taxon>Planctomycetia incertae sedis</taxon>
        <taxon>Saltatorellus</taxon>
    </lineage>
</organism>
<gene>
    <name evidence="2" type="ORF">Poly30_32620</name>
</gene>
<protein>
    <submittedName>
        <fullName evidence="2">Uncharacterized protein</fullName>
    </submittedName>
</protein>
<feature type="region of interest" description="Disordered" evidence="1">
    <location>
        <begin position="171"/>
        <end position="208"/>
    </location>
</feature>
<evidence type="ECO:0000256" key="1">
    <source>
        <dbReference type="SAM" id="MobiDB-lite"/>
    </source>
</evidence>
<keyword evidence="3" id="KW-1185">Reference proteome</keyword>
<proteinExistence type="predicted"/>
<sequence>MAASLSWAWDPLKASAHRLDNPGVKEPENRPEDITAFLQTSGAADSELSLDGVALDLVRAATDEGDDAVVRTLLRAVVALGLTRAATFWTHSNGGARWEQRRGFGGTTPEPNLLPGGTEVSHGPGLTFSLGPCGALVVLRETFDRDGQREVREEAIETLVLLAETLLSEESGDGEFFQSEGPGHDPLGDVPGPLPHPESGGQNRRQAG</sequence>
<evidence type="ECO:0000313" key="3">
    <source>
        <dbReference type="Proteomes" id="UP000320390"/>
    </source>
</evidence>
<evidence type="ECO:0000313" key="2">
    <source>
        <dbReference type="EMBL" id="QDV07731.1"/>
    </source>
</evidence>
<dbReference type="AlphaFoldDB" id="A0A518EUJ1"/>
<accession>A0A518EUJ1</accession>
<name>A0A518EUJ1_9BACT</name>
<dbReference type="Proteomes" id="UP000320390">
    <property type="component" value="Chromosome"/>
</dbReference>
<reference evidence="2 3" key="1">
    <citation type="submission" date="2019-02" db="EMBL/GenBank/DDBJ databases">
        <title>Deep-cultivation of Planctomycetes and their phenomic and genomic characterization uncovers novel biology.</title>
        <authorList>
            <person name="Wiegand S."/>
            <person name="Jogler M."/>
            <person name="Boedeker C."/>
            <person name="Pinto D."/>
            <person name="Vollmers J."/>
            <person name="Rivas-Marin E."/>
            <person name="Kohn T."/>
            <person name="Peeters S.H."/>
            <person name="Heuer A."/>
            <person name="Rast P."/>
            <person name="Oberbeckmann S."/>
            <person name="Bunk B."/>
            <person name="Jeske O."/>
            <person name="Meyerdierks A."/>
            <person name="Storesund J.E."/>
            <person name="Kallscheuer N."/>
            <person name="Luecker S."/>
            <person name="Lage O.M."/>
            <person name="Pohl T."/>
            <person name="Merkel B.J."/>
            <person name="Hornburger P."/>
            <person name="Mueller R.-W."/>
            <person name="Bruemmer F."/>
            <person name="Labrenz M."/>
            <person name="Spormann A.M."/>
            <person name="Op den Camp H."/>
            <person name="Overmann J."/>
            <person name="Amann R."/>
            <person name="Jetten M.S.M."/>
            <person name="Mascher T."/>
            <person name="Medema M.H."/>
            <person name="Devos D.P."/>
            <person name="Kaster A.-K."/>
            <person name="Ovreas L."/>
            <person name="Rohde M."/>
            <person name="Galperin M.Y."/>
            <person name="Jogler C."/>
        </authorList>
    </citation>
    <scope>NUCLEOTIDE SEQUENCE [LARGE SCALE GENOMIC DNA]</scope>
    <source>
        <strain evidence="2 3">Poly30</strain>
    </source>
</reference>
<dbReference type="EMBL" id="CP036434">
    <property type="protein sequence ID" value="QDV07731.1"/>
    <property type="molecule type" value="Genomic_DNA"/>
</dbReference>